<dbReference type="PANTHER" id="PTHR11727">
    <property type="entry name" value="DIMETHYLADENOSINE TRANSFERASE"/>
    <property type="match status" value="1"/>
</dbReference>
<reference evidence="11" key="1">
    <citation type="submission" date="2021-01" db="EMBL/GenBank/DDBJ databases">
        <authorList>
            <person name="Corre E."/>
            <person name="Pelletier E."/>
            <person name="Niang G."/>
            <person name="Scheremetjew M."/>
            <person name="Finn R."/>
            <person name="Kale V."/>
            <person name="Holt S."/>
            <person name="Cochrane G."/>
            <person name="Meng A."/>
            <person name="Brown T."/>
            <person name="Cohen L."/>
        </authorList>
    </citation>
    <scope>NUCLEOTIDE SEQUENCE</scope>
    <source>
        <strain evidence="11">Isolate 1302-5</strain>
    </source>
</reference>
<dbReference type="InterPro" id="IPR029063">
    <property type="entry name" value="SAM-dependent_MTases_sf"/>
</dbReference>
<keyword evidence="5 7" id="KW-0694">RNA-binding</keyword>
<dbReference type="AlphaFoldDB" id="A0A7S4J4C0"/>
<sequence length="402" mass="44302">MLVAYRSAAISVSRHGLLRPRTRPGEIPPLVFAPASHTEPAQFSSNRTARGRVKSPPSSRRRASRQSTKNMPKSNRAKRGRSSSGASAPYSAVQSIAKASAAASAGAGPSAGRNLIAPNTGLGQHFLKNPAVVTGIVAKSAVKPTDVVLEIGPGTGNMTEPLCEQAKSVVAIEYDTRMVREVLKRVEGTPNEHKLRVIQGDAIKTAWPFFDLCVANVPYQISSPLVFKLLAHRPMFRCAVMMFQEEFALRLSAKPGEALYCRLSVNTQLLAKVDQLMKVGRNNFRPPPKVESRVVRIEPRNPPPPVNFTEWDGMIRLLFNRKNKTLRAVLMVKATIKMLEENIRTHAALNGTMLDESMRVEDIIEEVVGEKSRWAGKRAAKLDLDDFLQLLAEFNKRGIHFA</sequence>
<evidence type="ECO:0000313" key="11">
    <source>
        <dbReference type="EMBL" id="CAE2250870.1"/>
    </source>
</evidence>
<feature type="binding site" evidence="7">
    <location>
        <position position="201"/>
    </location>
    <ligand>
        <name>S-adenosyl-L-methionine</name>
        <dbReference type="ChEBI" id="CHEBI:59789"/>
    </ligand>
</feature>
<feature type="binding site" evidence="7">
    <location>
        <position position="125"/>
    </location>
    <ligand>
        <name>S-adenosyl-L-methionine</name>
        <dbReference type="ChEBI" id="CHEBI:59789"/>
    </ligand>
</feature>
<dbReference type="Pfam" id="PF00398">
    <property type="entry name" value="RrnaAD"/>
    <property type="match status" value="1"/>
</dbReference>
<evidence type="ECO:0000256" key="3">
    <source>
        <dbReference type="ARBA" id="ARBA00022679"/>
    </source>
</evidence>
<evidence type="ECO:0000256" key="2">
    <source>
        <dbReference type="ARBA" id="ARBA00022603"/>
    </source>
</evidence>
<keyword evidence="1 8" id="KW-0698">rRNA processing</keyword>
<evidence type="ECO:0000256" key="4">
    <source>
        <dbReference type="ARBA" id="ARBA00022691"/>
    </source>
</evidence>
<evidence type="ECO:0000256" key="6">
    <source>
        <dbReference type="ARBA" id="ARBA00061109"/>
    </source>
</evidence>
<evidence type="ECO:0000256" key="9">
    <source>
        <dbReference type="SAM" id="MobiDB-lite"/>
    </source>
</evidence>
<feature type="binding site" evidence="7">
    <location>
        <position position="216"/>
    </location>
    <ligand>
        <name>S-adenosyl-L-methionine</name>
        <dbReference type="ChEBI" id="CHEBI:59789"/>
    </ligand>
</feature>
<evidence type="ECO:0000256" key="7">
    <source>
        <dbReference type="PROSITE-ProRule" id="PRU01026"/>
    </source>
</evidence>
<dbReference type="CDD" id="cd02440">
    <property type="entry name" value="AdoMet_MTases"/>
    <property type="match status" value="1"/>
</dbReference>
<dbReference type="EC" id="2.1.1.-" evidence="8"/>
<organism evidence="11">
    <name type="scientific">Odontella aurita</name>
    <dbReference type="NCBI Taxonomy" id="265563"/>
    <lineage>
        <taxon>Eukaryota</taxon>
        <taxon>Sar</taxon>
        <taxon>Stramenopiles</taxon>
        <taxon>Ochrophyta</taxon>
        <taxon>Bacillariophyta</taxon>
        <taxon>Mediophyceae</taxon>
        <taxon>Biddulphiophycidae</taxon>
        <taxon>Eupodiscales</taxon>
        <taxon>Odontellaceae</taxon>
        <taxon>Odontella</taxon>
    </lineage>
</organism>
<keyword evidence="3 7" id="KW-0808">Transferase</keyword>
<dbReference type="GO" id="GO:0003723">
    <property type="term" value="F:RNA binding"/>
    <property type="evidence" value="ECO:0007669"/>
    <property type="project" value="UniProtKB-UniRule"/>
</dbReference>
<keyword evidence="2 7" id="KW-0489">Methyltransferase</keyword>
<dbReference type="InterPro" id="IPR020598">
    <property type="entry name" value="rRNA_Ade_methylase_Trfase_N"/>
</dbReference>
<dbReference type="InterPro" id="IPR011530">
    <property type="entry name" value="rRNA_adenine_dimethylase"/>
</dbReference>
<dbReference type="Gene3D" id="1.10.8.480">
    <property type="match status" value="1"/>
</dbReference>
<evidence type="ECO:0000256" key="8">
    <source>
        <dbReference type="RuleBase" id="RU362106"/>
    </source>
</evidence>
<dbReference type="NCBIfam" id="TIGR00755">
    <property type="entry name" value="ksgA"/>
    <property type="match status" value="1"/>
</dbReference>
<feature type="compositionally biased region" description="Basic residues" evidence="9">
    <location>
        <begin position="49"/>
        <end position="64"/>
    </location>
</feature>
<dbReference type="PROSITE" id="PS01131">
    <property type="entry name" value="RRNA_A_DIMETH"/>
    <property type="match status" value="1"/>
</dbReference>
<evidence type="ECO:0000256" key="5">
    <source>
        <dbReference type="ARBA" id="ARBA00022884"/>
    </source>
</evidence>
<feature type="binding site" evidence="7">
    <location>
        <position position="152"/>
    </location>
    <ligand>
        <name>S-adenosyl-L-methionine</name>
        <dbReference type="ChEBI" id="CHEBI:59789"/>
    </ligand>
</feature>
<dbReference type="Gene3D" id="3.40.50.150">
    <property type="entry name" value="Vaccinia Virus protein VP39"/>
    <property type="match status" value="1"/>
</dbReference>
<keyword evidence="4 7" id="KW-0949">S-adenosyl-L-methionine</keyword>
<accession>A0A7S4J4C0</accession>
<dbReference type="PANTHER" id="PTHR11727:SF7">
    <property type="entry name" value="DIMETHYLADENOSINE TRANSFERASE-RELATED"/>
    <property type="match status" value="1"/>
</dbReference>
<feature type="compositionally biased region" description="Polar residues" evidence="9">
    <location>
        <begin position="39"/>
        <end position="48"/>
    </location>
</feature>
<dbReference type="InterPro" id="IPR020596">
    <property type="entry name" value="rRNA_Ade_Mease_Trfase_CS"/>
</dbReference>
<dbReference type="SUPFAM" id="SSF53335">
    <property type="entry name" value="S-adenosyl-L-methionine-dependent methyltransferases"/>
    <property type="match status" value="1"/>
</dbReference>
<gene>
    <name evidence="11" type="ORF">OAUR00152_LOCUS21271</name>
</gene>
<proteinExistence type="inferred from homology"/>
<feature type="region of interest" description="Disordered" evidence="9">
    <location>
        <begin position="19"/>
        <end position="89"/>
    </location>
</feature>
<evidence type="ECO:0000256" key="1">
    <source>
        <dbReference type="ARBA" id="ARBA00022552"/>
    </source>
</evidence>
<protein>
    <recommendedName>
        <fullName evidence="8">rRNA adenine N(6)-methyltransferase</fullName>
        <ecNumber evidence="8">2.1.1.-</ecNumber>
    </recommendedName>
</protein>
<dbReference type="EMBL" id="HBKQ01031282">
    <property type="protein sequence ID" value="CAE2250870.1"/>
    <property type="molecule type" value="Transcribed_RNA"/>
</dbReference>
<dbReference type="GO" id="GO:0000179">
    <property type="term" value="F:rRNA (adenine-N6,N6-)-dimethyltransferase activity"/>
    <property type="evidence" value="ECO:0007669"/>
    <property type="project" value="UniProtKB-UniRule"/>
</dbReference>
<name>A0A7S4J4C0_9STRA</name>
<dbReference type="SMART" id="SM00650">
    <property type="entry name" value="rADc"/>
    <property type="match status" value="1"/>
</dbReference>
<dbReference type="FunFam" id="3.40.50.150:FF:000007">
    <property type="entry name" value="rRNA adenine N(6)-methyltransferase"/>
    <property type="match status" value="1"/>
</dbReference>
<feature type="binding site" evidence="7">
    <location>
        <position position="127"/>
    </location>
    <ligand>
        <name>S-adenosyl-L-methionine</name>
        <dbReference type="ChEBI" id="CHEBI:59789"/>
    </ligand>
</feature>
<dbReference type="InterPro" id="IPR001737">
    <property type="entry name" value="KsgA/Erm"/>
</dbReference>
<evidence type="ECO:0000259" key="10">
    <source>
        <dbReference type="SMART" id="SM00650"/>
    </source>
</evidence>
<feature type="binding site" evidence="7">
    <location>
        <position position="173"/>
    </location>
    <ligand>
        <name>S-adenosyl-L-methionine</name>
        <dbReference type="ChEBI" id="CHEBI:59789"/>
    </ligand>
</feature>
<dbReference type="PROSITE" id="PS51689">
    <property type="entry name" value="SAM_RNA_A_N6_MT"/>
    <property type="match status" value="1"/>
</dbReference>
<comment type="similarity">
    <text evidence="6 7 8">Belongs to the class I-like SAM-binding methyltransferase superfamily. rRNA adenine N(6)-methyltransferase family.</text>
</comment>
<feature type="domain" description="Ribosomal RNA adenine methylase transferase N-terminal" evidence="10">
    <location>
        <begin position="132"/>
        <end position="301"/>
    </location>
</feature>